<evidence type="ECO:0000313" key="1">
    <source>
        <dbReference type="EMBL" id="MCI55463.1"/>
    </source>
</evidence>
<proteinExistence type="predicted"/>
<evidence type="ECO:0000313" key="2">
    <source>
        <dbReference type="Proteomes" id="UP000265520"/>
    </source>
</evidence>
<accession>A0A392T2W4</accession>
<sequence length="24" mass="2553">MGSGGRFRKFVTGRTLLGEGGLQK</sequence>
<dbReference type="EMBL" id="LXQA010496733">
    <property type="protein sequence ID" value="MCI55463.1"/>
    <property type="molecule type" value="Genomic_DNA"/>
</dbReference>
<keyword evidence="2" id="KW-1185">Reference proteome</keyword>
<reference evidence="1 2" key="1">
    <citation type="journal article" date="2018" name="Front. Plant Sci.">
        <title>Red Clover (Trifolium pratense) and Zigzag Clover (T. medium) - A Picture of Genomic Similarities and Differences.</title>
        <authorList>
            <person name="Dluhosova J."/>
            <person name="Istvanek J."/>
            <person name="Nedelnik J."/>
            <person name="Repkova J."/>
        </authorList>
    </citation>
    <scope>NUCLEOTIDE SEQUENCE [LARGE SCALE GENOMIC DNA]</scope>
    <source>
        <strain evidence="2">cv. 10/8</strain>
        <tissue evidence="1">Leaf</tissue>
    </source>
</reference>
<organism evidence="1 2">
    <name type="scientific">Trifolium medium</name>
    <dbReference type="NCBI Taxonomy" id="97028"/>
    <lineage>
        <taxon>Eukaryota</taxon>
        <taxon>Viridiplantae</taxon>
        <taxon>Streptophyta</taxon>
        <taxon>Embryophyta</taxon>
        <taxon>Tracheophyta</taxon>
        <taxon>Spermatophyta</taxon>
        <taxon>Magnoliopsida</taxon>
        <taxon>eudicotyledons</taxon>
        <taxon>Gunneridae</taxon>
        <taxon>Pentapetalae</taxon>
        <taxon>rosids</taxon>
        <taxon>fabids</taxon>
        <taxon>Fabales</taxon>
        <taxon>Fabaceae</taxon>
        <taxon>Papilionoideae</taxon>
        <taxon>50 kb inversion clade</taxon>
        <taxon>NPAAA clade</taxon>
        <taxon>Hologalegina</taxon>
        <taxon>IRL clade</taxon>
        <taxon>Trifolieae</taxon>
        <taxon>Trifolium</taxon>
    </lineage>
</organism>
<dbReference type="AlphaFoldDB" id="A0A392T2W4"/>
<comment type="caution">
    <text evidence="1">The sequence shown here is derived from an EMBL/GenBank/DDBJ whole genome shotgun (WGS) entry which is preliminary data.</text>
</comment>
<name>A0A392T2W4_9FABA</name>
<feature type="non-terminal residue" evidence="1">
    <location>
        <position position="24"/>
    </location>
</feature>
<protein>
    <submittedName>
        <fullName evidence="1">Uncharacterized protein</fullName>
    </submittedName>
</protein>
<dbReference type="Proteomes" id="UP000265520">
    <property type="component" value="Unassembled WGS sequence"/>
</dbReference>